<reference evidence="2 3" key="1">
    <citation type="journal article" date="2024" name="G3 (Bethesda)">
        <title>Genome assembly of Hibiscus sabdariffa L. provides insights into metabolisms of medicinal natural products.</title>
        <authorList>
            <person name="Kim T."/>
        </authorList>
    </citation>
    <scope>NUCLEOTIDE SEQUENCE [LARGE SCALE GENOMIC DNA]</scope>
    <source>
        <strain evidence="2">TK-2024</strain>
        <tissue evidence="2">Old leaves</tissue>
    </source>
</reference>
<proteinExistence type="predicted"/>
<dbReference type="PANTHER" id="PTHR12398">
    <property type="entry name" value="PROTEIN PHOSPHATASE INHIBITOR"/>
    <property type="match status" value="1"/>
</dbReference>
<evidence type="ECO:0008006" key="4">
    <source>
        <dbReference type="Google" id="ProtNLM"/>
    </source>
</evidence>
<feature type="compositionally biased region" description="Polar residues" evidence="1">
    <location>
        <begin position="90"/>
        <end position="103"/>
    </location>
</feature>
<evidence type="ECO:0000313" key="2">
    <source>
        <dbReference type="EMBL" id="KAK8485953.1"/>
    </source>
</evidence>
<evidence type="ECO:0000256" key="1">
    <source>
        <dbReference type="SAM" id="MobiDB-lite"/>
    </source>
</evidence>
<feature type="region of interest" description="Disordered" evidence="1">
    <location>
        <begin position="86"/>
        <end position="115"/>
    </location>
</feature>
<dbReference type="PANTHER" id="PTHR12398:SF20">
    <property type="entry name" value="PROTEIN PHOSPHATASE 1 REGULATORY INHIBITOR SUBUNIT 2"/>
    <property type="match status" value="1"/>
</dbReference>
<comment type="caution">
    <text evidence="2">The sequence shown here is derived from an EMBL/GenBank/DDBJ whole genome shotgun (WGS) entry which is preliminary data.</text>
</comment>
<sequence length="187" mass="20579">MYIIPSCALHLIRILFWGSSRRVRWNEEKLQEIESNKPVRQKITEPKTPYHPMIDDDGSSPVAGSFNDCINDAMVAKELSSALKDVASPSAKTTDSGGWTSSADEAGGAMDCEEDWSSKSFQEQRKAHYDEYFKIKELRCKGSFLEEDDDGMEGDSSSSLRHGFKDAGMEDGTVTLPGKSSAQPATG</sequence>
<gene>
    <name evidence="2" type="ORF">V6N12_017730</name>
</gene>
<name>A0ABR1ZYZ0_9ROSI</name>
<dbReference type="InterPro" id="IPR007062">
    <property type="entry name" value="PPI-2"/>
</dbReference>
<dbReference type="EMBL" id="JBBPBM010001229">
    <property type="protein sequence ID" value="KAK8485953.1"/>
    <property type="molecule type" value="Genomic_DNA"/>
</dbReference>
<keyword evidence="3" id="KW-1185">Reference proteome</keyword>
<accession>A0ABR1ZYZ0</accession>
<organism evidence="2 3">
    <name type="scientific">Hibiscus sabdariffa</name>
    <name type="common">roselle</name>
    <dbReference type="NCBI Taxonomy" id="183260"/>
    <lineage>
        <taxon>Eukaryota</taxon>
        <taxon>Viridiplantae</taxon>
        <taxon>Streptophyta</taxon>
        <taxon>Embryophyta</taxon>
        <taxon>Tracheophyta</taxon>
        <taxon>Spermatophyta</taxon>
        <taxon>Magnoliopsida</taxon>
        <taxon>eudicotyledons</taxon>
        <taxon>Gunneridae</taxon>
        <taxon>Pentapetalae</taxon>
        <taxon>rosids</taxon>
        <taxon>malvids</taxon>
        <taxon>Malvales</taxon>
        <taxon>Malvaceae</taxon>
        <taxon>Malvoideae</taxon>
        <taxon>Hibiscus</taxon>
    </lineage>
</organism>
<protein>
    <recommendedName>
        <fullName evidence="4">Protein phosphatase inhibitor 2</fullName>
    </recommendedName>
</protein>
<feature type="compositionally biased region" description="Polar residues" evidence="1">
    <location>
        <begin position="178"/>
        <end position="187"/>
    </location>
</feature>
<dbReference type="Pfam" id="PF04979">
    <property type="entry name" value="IPP-2"/>
    <property type="match status" value="1"/>
</dbReference>
<evidence type="ECO:0000313" key="3">
    <source>
        <dbReference type="Proteomes" id="UP001472677"/>
    </source>
</evidence>
<dbReference type="Proteomes" id="UP001472677">
    <property type="component" value="Unassembled WGS sequence"/>
</dbReference>
<feature type="region of interest" description="Disordered" evidence="1">
    <location>
        <begin position="146"/>
        <end position="187"/>
    </location>
</feature>